<name>A0A8C3UYN2_CATUS</name>
<dbReference type="Ensembl" id="ENSCUST00005021049.1">
    <property type="protein sequence ID" value="ENSCUSP00005020296.1"/>
    <property type="gene ID" value="ENSCUSG00005012960.1"/>
</dbReference>
<feature type="region of interest" description="Disordered" evidence="2">
    <location>
        <begin position="1"/>
        <end position="111"/>
    </location>
</feature>
<evidence type="ECO:0000259" key="3">
    <source>
        <dbReference type="Pfam" id="PF11881"/>
    </source>
</evidence>
<dbReference type="Proteomes" id="UP000694563">
    <property type="component" value="Chromosome 34"/>
</dbReference>
<dbReference type="InterPro" id="IPR021818">
    <property type="entry name" value="SIPA1L_C"/>
</dbReference>
<protein>
    <recommendedName>
        <fullName evidence="3">Signal-induced proliferation-associated 1-like protein C-terminal domain-containing protein</fullName>
    </recommendedName>
</protein>
<feature type="compositionally biased region" description="Polar residues" evidence="2">
    <location>
        <begin position="145"/>
        <end position="154"/>
    </location>
</feature>
<feature type="compositionally biased region" description="Basic and acidic residues" evidence="2">
    <location>
        <begin position="43"/>
        <end position="54"/>
    </location>
</feature>
<proteinExistence type="predicted"/>
<keyword evidence="5" id="KW-1185">Reference proteome</keyword>
<reference evidence="4" key="3">
    <citation type="submission" date="2025-09" db="UniProtKB">
        <authorList>
            <consortium name="Ensembl"/>
        </authorList>
    </citation>
    <scope>IDENTIFICATION</scope>
</reference>
<evidence type="ECO:0000256" key="2">
    <source>
        <dbReference type="SAM" id="MobiDB-lite"/>
    </source>
</evidence>
<feature type="region of interest" description="Disordered" evidence="2">
    <location>
        <begin position="127"/>
        <end position="237"/>
    </location>
</feature>
<feature type="domain" description="Signal-induced proliferation-associated 1-like protein C-terminal" evidence="3">
    <location>
        <begin position="241"/>
        <end position="440"/>
    </location>
</feature>
<dbReference type="Pfam" id="PF11881">
    <property type="entry name" value="SPAR_C"/>
    <property type="match status" value="1"/>
</dbReference>
<feature type="compositionally biased region" description="Low complexity" evidence="2">
    <location>
        <begin position="1"/>
        <end position="22"/>
    </location>
</feature>
<keyword evidence="1" id="KW-0175">Coiled coil</keyword>
<evidence type="ECO:0000313" key="4">
    <source>
        <dbReference type="Ensembl" id="ENSCUSP00005020296.1"/>
    </source>
</evidence>
<feature type="compositionally biased region" description="Pro residues" evidence="2">
    <location>
        <begin position="406"/>
        <end position="426"/>
    </location>
</feature>
<feature type="compositionally biased region" description="Polar residues" evidence="2">
    <location>
        <begin position="88"/>
        <end position="110"/>
    </location>
</feature>
<feature type="compositionally biased region" description="Polar residues" evidence="2">
    <location>
        <begin position="60"/>
        <end position="73"/>
    </location>
</feature>
<organism evidence="4 5">
    <name type="scientific">Catharus ustulatus</name>
    <name type="common">Russet-backed thrush</name>
    <name type="synonym">Hylocichla ustulatus</name>
    <dbReference type="NCBI Taxonomy" id="91951"/>
    <lineage>
        <taxon>Eukaryota</taxon>
        <taxon>Metazoa</taxon>
        <taxon>Chordata</taxon>
        <taxon>Craniata</taxon>
        <taxon>Vertebrata</taxon>
        <taxon>Euteleostomi</taxon>
        <taxon>Archelosauria</taxon>
        <taxon>Archosauria</taxon>
        <taxon>Dinosauria</taxon>
        <taxon>Saurischia</taxon>
        <taxon>Theropoda</taxon>
        <taxon>Coelurosauria</taxon>
        <taxon>Aves</taxon>
        <taxon>Neognathae</taxon>
        <taxon>Neoaves</taxon>
        <taxon>Telluraves</taxon>
        <taxon>Australaves</taxon>
        <taxon>Passeriformes</taxon>
        <taxon>Turdidae</taxon>
        <taxon>Catharus</taxon>
    </lineage>
</organism>
<evidence type="ECO:0000313" key="5">
    <source>
        <dbReference type="Proteomes" id="UP000694563"/>
    </source>
</evidence>
<accession>A0A8C3UYN2</accession>
<reference evidence="4" key="1">
    <citation type="submission" date="2020-10" db="EMBL/GenBank/DDBJ databases">
        <title>Catharus ustulatus (Swainson's thrush) genome, bCatUst1, primary haplotype v2.</title>
        <authorList>
            <person name="Delmore K."/>
            <person name="Vafadar M."/>
            <person name="Formenti G."/>
            <person name="Chow W."/>
            <person name="Pelan S."/>
            <person name="Howe K."/>
            <person name="Rhie A."/>
            <person name="Mountcastle J."/>
            <person name="Haase B."/>
            <person name="Fedrigo O."/>
            <person name="Jarvis E.D."/>
        </authorList>
    </citation>
    <scope>NUCLEOTIDE SEQUENCE [LARGE SCALE GENOMIC DNA]</scope>
</reference>
<dbReference type="AlphaFoldDB" id="A0A8C3UYN2"/>
<feature type="region of interest" description="Disordered" evidence="2">
    <location>
        <begin position="402"/>
        <end position="430"/>
    </location>
</feature>
<feature type="coiled-coil region" evidence="1">
    <location>
        <begin position="432"/>
        <end position="480"/>
    </location>
</feature>
<sequence length="497" mass="55306">EHPGHSGNSGSSGNSGNSGNSGHSDEPLWHVPAPARIPGKRPARPEPGGKDSPNRLHKVGNSQKNLPENAWNSQKIPQKIPPPEIPQNSQKSLPKIPWNSQKKSWNSPQKSPKIFWNFEKISEIPKRISPKIPGISKKFPKKSPQIPQNSQKNVPKNPWNFKKIPKKCPPKSNPKSPRIPKKFLEFPKKNSQTNPPKIPVIQKSSPKNSPPKSPRIKKIPQNPPEFPKKFQNSQKKIQKKMQVNVFGQPRLRASLRDLRSPRRVPKSSIEDDLKRLILMDNSCPEPETATPLQRTLSDESLCGSRRDNPGNCESQLREFPENFPGGFPGSSTLPHRRGQETRKGQDLGEIWGILGKFGGPVARLEPGLMPLPDTAGLEWATLVSAAKAYEVQRAVSLFSLTDPALSPEPPPAPPPPPRAAPSPAPLDLPGKVSQLEAMLKQLHSDLEKEKQDKVFLQAEVANLRQNNRRLQQESSSAARQLRRFARIFSGNPEHQEP</sequence>
<reference evidence="4" key="2">
    <citation type="submission" date="2025-08" db="UniProtKB">
        <authorList>
            <consortium name="Ensembl"/>
        </authorList>
    </citation>
    <scope>IDENTIFICATION</scope>
</reference>
<feature type="region of interest" description="Disordered" evidence="2">
    <location>
        <begin position="282"/>
        <end position="344"/>
    </location>
</feature>
<evidence type="ECO:0000256" key="1">
    <source>
        <dbReference type="SAM" id="Coils"/>
    </source>
</evidence>